<comment type="caution">
    <text evidence="4">The sequence shown here is derived from an EMBL/GenBank/DDBJ whole genome shotgun (WGS) entry which is preliminary data.</text>
</comment>
<evidence type="ECO:0000256" key="1">
    <source>
        <dbReference type="SAM" id="Coils"/>
    </source>
</evidence>
<feature type="region of interest" description="Disordered" evidence="2">
    <location>
        <begin position="914"/>
        <end position="936"/>
    </location>
</feature>
<dbReference type="PROSITE" id="PS50878">
    <property type="entry name" value="RT_POL"/>
    <property type="match status" value="1"/>
</dbReference>
<sequence>MIKWELKWAKTRRFLKEKAREAKAERSIIQDKLAVLERTCRELAKTRKTTADGELTRLEKEIRTLEDSQAKVWRRWSQMRWMKEGDAPSKFFFTLLRIKRQKEGIFSLDAEDGRRLESQEEILQELHRYYTNLYRQEEVSTVSEAKRREVLGGITKKVTGAQNTWLSTRPDSEEIQKTVAFLKNEKAPGADGMTAEMVKVIWEHSQQDVIEFIHTFWETEILSWKQLTGVIKLIPKEGDRLKIKNWRPLQMLNLGYKIISKILANRLREVAGDFIDMEQKGFLKGRSISDNVLNFLLLQEWAEVEEQPAIFVKVDFEKAYDRVCHRYLWETMESMGFNAKFIQLVQGLVQGSDAKIHINGQFSEEIQIERGVKQGCPLAPLLFALSTQPLMTILRARQAEGRLVGLKLGEGKQALHNLFADDTGVMIAATPENFEELQRAIIFYEEISGAKLNISKSTVIPIAMTRTPGWLNNIGCYVAREGEVVRYLGHPIGWNVKAAQKCDYILGKIQRRLGSWTYRMLSFAGRMVVLKYVLKVMPNHLFTCLALNQKSLGFLESACRKFLWGQNDSGADRIPLIAWGTVTRAKQDGGLAVTSFEVQGKAIRLHHFLRVFTSEEEDRIHAFQATLQTTMAKRAGSSLKHAKVGTVGRWSDWAYTHNSIRPLQRNEAAAEELGKEIAVQSGNVEDLPWYWQIGAKRISSWKLQTRTCKGLFVNNTSNTEKINGRWRTSDNSRRWAKRFSKVWKSLLPAKHKILIWKLLHHGIPTLEKARTWGHGDGRCLRCGNADENVEHLFWTCEKSQEKWREFSYLAEGLKCRPPRGLNLLSSIDYTFYKNEPARYFVWMAIVNAIWQERNHRSYTGRVTRIPLSISIEHAIDMAKAQLKGVSQESRKHGPLLEAIEVALNLKQRIQNLRQSWEQESREASPTRSNEPEPSME</sequence>
<dbReference type="PANTHER" id="PTHR31635">
    <property type="entry name" value="REVERSE TRANSCRIPTASE DOMAIN-CONTAINING PROTEIN-RELATED"/>
    <property type="match status" value="1"/>
</dbReference>
<dbReference type="AlphaFoldDB" id="A0ABD3I4B1"/>
<evidence type="ECO:0000313" key="4">
    <source>
        <dbReference type="EMBL" id="KAL3697349.1"/>
    </source>
</evidence>
<dbReference type="EMBL" id="JBJQOH010000002">
    <property type="protein sequence ID" value="KAL3697349.1"/>
    <property type="molecule type" value="Genomic_DNA"/>
</dbReference>
<keyword evidence="1" id="KW-0175">Coiled coil</keyword>
<feature type="domain" description="Reverse transcriptase" evidence="3">
    <location>
        <begin position="215"/>
        <end position="492"/>
    </location>
</feature>
<evidence type="ECO:0000313" key="5">
    <source>
        <dbReference type="Proteomes" id="UP001633002"/>
    </source>
</evidence>
<proteinExistence type="predicted"/>
<dbReference type="CDD" id="cd01650">
    <property type="entry name" value="RT_nLTR_like"/>
    <property type="match status" value="1"/>
</dbReference>
<gene>
    <name evidence="4" type="ORF">R1sor_011425</name>
</gene>
<accession>A0ABD3I4B1</accession>
<dbReference type="InterPro" id="IPR043502">
    <property type="entry name" value="DNA/RNA_pol_sf"/>
</dbReference>
<dbReference type="Pfam" id="PF13966">
    <property type="entry name" value="zf-RVT"/>
    <property type="match status" value="1"/>
</dbReference>
<organism evidence="4 5">
    <name type="scientific">Riccia sorocarpa</name>
    <dbReference type="NCBI Taxonomy" id="122646"/>
    <lineage>
        <taxon>Eukaryota</taxon>
        <taxon>Viridiplantae</taxon>
        <taxon>Streptophyta</taxon>
        <taxon>Embryophyta</taxon>
        <taxon>Marchantiophyta</taxon>
        <taxon>Marchantiopsida</taxon>
        <taxon>Marchantiidae</taxon>
        <taxon>Marchantiales</taxon>
        <taxon>Ricciaceae</taxon>
        <taxon>Riccia</taxon>
    </lineage>
</organism>
<dbReference type="Pfam" id="PF00078">
    <property type="entry name" value="RVT_1"/>
    <property type="match status" value="1"/>
</dbReference>
<keyword evidence="5" id="KW-1185">Reference proteome</keyword>
<protein>
    <recommendedName>
        <fullName evidence="3">Reverse transcriptase domain-containing protein</fullName>
    </recommendedName>
</protein>
<dbReference type="InterPro" id="IPR026960">
    <property type="entry name" value="RVT-Znf"/>
</dbReference>
<dbReference type="Proteomes" id="UP001633002">
    <property type="component" value="Unassembled WGS sequence"/>
</dbReference>
<reference evidence="4 5" key="1">
    <citation type="submission" date="2024-09" db="EMBL/GenBank/DDBJ databases">
        <title>Chromosome-scale assembly of Riccia sorocarpa.</title>
        <authorList>
            <person name="Paukszto L."/>
        </authorList>
    </citation>
    <scope>NUCLEOTIDE SEQUENCE [LARGE SCALE GENOMIC DNA]</scope>
    <source>
        <strain evidence="4">LP-2024</strain>
        <tissue evidence="4">Aerial parts of the thallus</tissue>
    </source>
</reference>
<name>A0ABD3I4B1_9MARC</name>
<feature type="coiled-coil region" evidence="1">
    <location>
        <begin position="12"/>
        <end position="68"/>
    </location>
</feature>
<dbReference type="SUPFAM" id="SSF56672">
    <property type="entry name" value="DNA/RNA polymerases"/>
    <property type="match status" value="1"/>
</dbReference>
<dbReference type="InterPro" id="IPR000477">
    <property type="entry name" value="RT_dom"/>
</dbReference>
<evidence type="ECO:0000259" key="3">
    <source>
        <dbReference type="PROSITE" id="PS50878"/>
    </source>
</evidence>
<dbReference type="PANTHER" id="PTHR31635:SF196">
    <property type="entry name" value="REVERSE TRANSCRIPTASE DOMAIN-CONTAINING PROTEIN-RELATED"/>
    <property type="match status" value="1"/>
</dbReference>
<evidence type="ECO:0000256" key="2">
    <source>
        <dbReference type="SAM" id="MobiDB-lite"/>
    </source>
</evidence>